<evidence type="ECO:0000256" key="1">
    <source>
        <dbReference type="SAM" id="MobiDB-lite"/>
    </source>
</evidence>
<dbReference type="EMBL" id="BAABAU010000001">
    <property type="protein sequence ID" value="GAA4265434.1"/>
    <property type="molecule type" value="Genomic_DNA"/>
</dbReference>
<comment type="caution">
    <text evidence="2">The sequence shown here is derived from an EMBL/GenBank/DDBJ whole genome shotgun (WGS) entry which is preliminary data.</text>
</comment>
<keyword evidence="3" id="KW-1185">Reference proteome</keyword>
<evidence type="ECO:0000313" key="2">
    <source>
        <dbReference type="EMBL" id="GAA4265434.1"/>
    </source>
</evidence>
<feature type="region of interest" description="Disordered" evidence="1">
    <location>
        <begin position="358"/>
        <end position="387"/>
    </location>
</feature>
<dbReference type="Proteomes" id="UP001501594">
    <property type="component" value="Unassembled WGS sequence"/>
</dbReference>
<evidence type="ECO:0000313" key="3">
    <source>
        <dbReference type="Proteomes" id="UP001501594"/>
    </source>
</evidence>
<reference evidence="3" key="1">
    <citation type="journal article" date="2019" name="Int. J. Syst. Evol. Microbiol.">
        <title>The Global Catalogue of Microorganisms (GCM) 10K type strain sequencing project: providing services to taxonomists for standard genome sequencing and annotation.</title>
        <authorList>
            <consortium name="The Broad Institute Genomics Platform"/>
            <consortium name="The Broad Institute Genome Sequencing Center for Infectious Disease"/>
            <person name="Wu L."/>
            <person name="Ma J."/>
        </authorList>
    </citation>
    <scope>NUCLEOTIDE SEQUENCE [LARGE SCALE GENOMIC DNA]</scope>
    <source>
        <strain evidence="3">JCM 17442</strain>
    </source>
</reference>
<accession>A0ABP8E0G7</accession>
<gene>
    <name evidence="2" type="ORF">GCM10022256_10460</name>
</gene>
<dbReference type="InterPro" id="IPR046175">
    <property type="entry name" value="DUF6177"/>
</dbReference>
<protein>
    <submittedName>
        <fullName evidence="2">DUF6177 family protein</fullName>
    </submittedName>
</protein>
<name>A0ABP8E0G7_9MICO</name>
<sequence>MDGRVGIPIRHPLIDDITSRAVRVESRATVVRLSAPFADLLARPVAAGRRIALVTPETSRITIGLRSALVAAGGIWLARTPSGFRDGITGVDHATLDEAVGSPDPSLDPAASGLHQSTVHSAEQVTTQLSVDVTLLHSASHDPALGGAVEAVAMAVGGYHPQVWGASEPLEKTWDRWAMTQDARHRAPSTSRYLVEGERFSAAVTARVTDRGIEETIALTADVPGGSAGLDAAIGRLGDALGGLTRSSLPTFALVLAREGEPDRCFRPLTYPPPNPVVLLIGAPSVERFDLHERTFADEQHVRVVGRPRKPAYLLSLGDSFRSGWEALHDALDSVGSERVTTSVEPPLLQAWEDDLHGDLERHGEPHPHGERLRPTDSPRGGETDAP</sequence>
<dbReference type="Pfam" id="PF19674">
    <property type="entry name" value="DUF6177"/>
    <property type="match status" value="1"/>
</dbReference>
<proteinExistence type="predicted"/>
<organism evidence="2 3">
    <name type="scientific">Frondihabitans peucedani</name>
    <dbReference type="NCBI Taxonomy" id="598626"/>
    <lineage>
        <taxon>Bacteria</taxon>
        <taxon>Bacillati</taxon>
        <taxon>Actinomycetota</taxon>
        <taxon>Actinomycetes</taxon>
        <taxon>Micrococcales</taxon>
        <taxon>Microbacteriaceae</taxon>
        <taxon>Frondihabitans</taxon>
    </lineage>
</organism>